<evidence type="ECO:0000259" key="9">
    <source>
        <dbReference type="PROSITE" id="PS51918"/>
    </source>
</evidence>
<dbReference type="GO" id="GO:1904047">
    <property type="term" value="F:S-adenosyl-L-methionine binding"/>
    <property type="evidence" value="ECO:0007669"/>
    <property type="project" value="UniProtKB-UniRule"/>
</dbReference>
<dbReference type="PANTHER" id="PTHR42836:SF1">
    <property type="entry name" value="7-CARBOXY-7-DEAZAGUANINE SYNTHASE"/>
    <property type="match status" value="1"/>
</dbReference>
<evidence type="ECO:0000256" key="6">
    <source>
        <dbReference type="ARBA" id="ARBA00023014"/>
    </source>
</evidence>
<dbReference type="GO" id="GO:0008616">
    <property type="term" value="P:tRNA queuosine(34) biosynthetic process"/>
    <property type="evidence" value="ECO:0007669"/>
    <property type="project" value="UniProtKB-UniRule"/>
</dbReference>
<dbReference type="EMBL" id="DTGT01000094">
    <property type="protein sequence ID" value="HGH60231.1"/>
    <property type="molecule type" value="Genomic_DNA"/>
</dbReference>
<evidence type="ECO:0000256" key="5">
    <source>
        <dbReference type="ARBA" id="ARBA00023004"/>
    </source>
</evidence>
<keyword evidence="1 8" id="KW-0004">4Fe-4S</keyword>
<evidence type="ECO:0000256" key="2">
    <source>
        <dbReference type="ARBA" id="ARBA00022691"/>
    </source>
</evidence>
<feature type="binding site" evidence="8">
    <location>
        <position position="70"/>
    </location>
    <ligand>
        <name>substrate</name>
    </ligand>
</feature>
<organism evidence="10">
    <name type="scientific">Desulfomonile tiedjei</name>
    <dbReference type="NCBI Taxonomy" id="2358"/>
    <lineage>
        <taxon>Bacteria</taxon>
        <taxon>Pseudomonadati</taxon>
        <taxon>Thermodesulfobacteriota</taxon>
        <taxon>Desulfomonilia</taxon>
        <taxon>Desulfomonilales</taxon>
        <taxon>Desulfomonilaceae</taxon>
        <taxon>Desulfomonile</taxon>
    </lineage>
</organism>
<comment type="cofactor">
    <cofactor evidence="8">
        <name>S-adenosyl-L-methionine</name>
        <dbReference type="ChEBI" id="CHEBI:59789"/>
    </cofactor>
    <text evidence="8">Binds 1 S-adenosyl-L-methionine per subunit.</text>
</comment>
<evidence type="ECO:0000256" key="8">
    <source>
        <dbReference type="HAMAP-Rule" id="MF_00917"/>
    </source>
</evidence>
<evidence type="ECO:0000256" key="3">
    <source>
        <dbReference type="ARBA" id="ARBA00022723"/>
    </source>
</evidence>
<dbReference type="GO" id="GO:0051539">
    <property type="term" value="F:4 iron, 4 sulfur cluster binding"/>
    <property type="evidence" value="ECO:0007669"/>
    <property type="project" value="UniProtKB-UniRule"/>
</dbReference>
<keyword evidence="7 8" id="KW-0456">Lyase</keyword>
<dbReference type="GO" id="GO:0016840">
    <property type="term" value="F:carbon-nitrogen lyase activity"/>
    <property type="evidence" value="ECO:0007669"/>
    <property type="project" value="UniProtKB-UniRule"/>
</dbReference>
<name>A0A7C4ESN0_9BACT</name>
<dbReference type="GO" id="GO:0000287">
    <property type="term" value="F:magnesium ion binding"/>
    <property type="evidence" value="ECO:0007669"/>
    <property type="project" value="UniProtKB-UniRule"/>
</dbReference>
<keyword evidence="4 8" id="KW-0460">Magnesium</keyword>
<dbReference type="SUPFAM" id="SSF102114">
    <property type="entry name" value="Radical SAM enzymes"/>
    <property type="match status" value="1"/>
</dbReference>
<keyword evidence="3 8" id="KW-0479">Metal-binding</keyword>
<comment type="subunit">
    <text evidence="8">Homodimer.</text>
</comment>
<protein>
    <recommendedName>
        <fullName evidence="8">7-carboxy-7-deazaguanine synthase</fullName>
        <shortName evidence="8">CDG synthase</shortName>
        <ecNumber evidence="8">4.3.99.3</ecNumber>
    </recommendedName>
    <alternativeName>
        <fullName evidence="8">Queuosine biosynthesis protein QueE</fullName>
    </alternativeName>
</protein>
<dbReference type="Gene3D" id="3.20.20.70">
    <property type="entry name" value="Aldolase class I"/>
    <property type="match status" value="1"/>
</dbReference>
<dbReference type="InterPro" id="IPR013785">
    <property type="entry name" value="Aldolase_TIM"/>
</dbReference>
<feature type="binding site" evidence="8">
    <location>
        <position position="27"/>
    </location>
    <ligand>
        <name>substrate</name>
    </ligand>
</feature>
<comment type="cofactor">
    <cofactor evidence="8">
        <name>Mg(2+)</name>
        <dbReference type="ChEBI" id="CHEBI:18420"/>
    </cofactor>
</comment>
<comment type="catalytic activity">
    <reaction evidence="8">
        <text>6-carboxy-5,6,7,8-tetrahydropterin + H(+) = 7-carboxy-7-carbaguanine + NH4(+)</text>
        <dbReference type="Rhea" id="RHEA:27974"/>
        <dbReference type="ChEBI" id="CHEBI:15378"/>
        <dbReference type="ChEBI" id="CHEBI:28938"/>
        <dbReference type="ChEBI" id="CHEBI:61032"/>
        <dbReference type="ChEBI" id="CHEBI:61036"/>
        <dbReference type="EC" id="4.3.99.3"/>
    </reaction>
</comment>
<dbReference type="PIRSF" id="PIRSF000370">
    <property type="entry name" value="QueE"/>
    <property type="match status" value="1"/>
</dbReference>
<keyword evidence="8" id="KW-0671">Queuosine biosynthesis</keyword>
<dbReference type="HAMAP" id="MF_00917">
    <property type="entry name" value="QueE"/>
    <property type="match status" value="1"/>
</dbReference>
<keyword evidence="5 8" id="KW-0408">Iron</keyword>
<dbReference type="UniPathway" id="UPA00391"/>
<comment type="function">
    <text evidence="8">Catalyzes the complex heterocyclic radical-mediated conversion of 6-carboxy-5,6,7,8-tetrahydropterin (CPH4) to 7-carboxy-7-deazaguanine (CDG), a step common to the biosynthetic pathways of all 7-deazapurine-containing compounds.</text>
</comment>
<feature type="binding site" evidence="8">
    <location>
        <position position="38"/>
    </location>
    <ligand>
        <name>[4Fe-4S] cluster</name>
        <dbReference type="ChEBI" id="CHEBI:49883"/>
        <note>4Fe-4S-S-AdoMet</note>
    </ligand>
</feature>
<proteinExistence type="inferred from homology"/>
<dbReference type="InterPro" id="IPR024924">
    <property type="entry name" value="7-CO-7-deazaguanine_synth-like"/>
</dbReference>
<dbReference type="PROSITE" id="PS51918">
    <property type="entry name" value="RADICAL_SAM"/>
    <property type="match status" value="1"/>
</dbReference>
<comment type="pathway">
    <text evidence="8">Purine metabolism; 7-cyano-7-deazaguanine biosynthesis.</text>
</comment>
<feature type="domain" description="Radical SAM core" evidence="9">
    <location>
        <begin position="18"/>
        <end position="208"/>
    </location>
</feature>
<feature type="binding site" evidence="8">
    <location>
        <position position="72"/>
    </location>
    <ligand>
        <name>S-adenosyl-L-methionine</name>
        <dbReference type="ChEBI" id="CHEBI:59789"/>
    </ligand>
</feature>
<evidence type="ECO:0000256" key="4">
    <source>
        <dbReference type="ARBA" id="ARBA00022842"/>
    </source>
</evidence>
<evidence type="ECO:0000313" key="10">
    <source>
        <dbReference type="EMBL" id="HGH60231.1"/>
    </source>
</evidence>
<dbReference type="InterPro" id="IPR058240">
    <property type="entry name" value="rSAM_sf"/>
</dbReference>
<feature type="binding site" evidence="8">
    <location>
        <position position="40"/>
    </location>
    <ligand>
        <name>Mg(2+)</name>
        <dbReference type="ChEBI" id="CHEBI:18420"/>
    </ligand>
</feature>
<dbReference type="SFLD" id="SFLDS00029">
    <property type="entry name" value="Radical_SAM"/>
    <property type="match status" value="1"/>
</dbReference>
<dbReference type="InterPro" id="IPR007197">
    <property type="entry name" value="rSAM"/>
</dbReference>
<feature type="binding site" evidence="8">
    <location>
        <position position="35"/>
    </location>
    <ligand>
        <name>[4Fe-4S] cluster</name>
        <dbReference type="ChEBI" id="CHEBI:49883"/>
        <note>4Fe-4S-S-AdoMet</note>
    </ligand>
</feature>
<keyword evidence="2 8" id="KW-0949">S-adenosyl-L-methionine</keyword>
<comment type="cofactor">
    <cofactor evidence="8">
        <name>[4Fe-4S] cluster</name>
        <dbReference type="ChEBI" id="CHEBI:49883"/>
    </cofactor>
    <text evidence="8">Binds 1 [4Fe-4S] cluster. The cluster is coordinated with 3 cysteines and an exchangeable S-adenosyl-L-methionine.</text>
</comment>
<comment type="similarity">
    <text evidence="8">Belongs to the radical SAM superfamily. 7-carboxy-7-deazaguanine synthase family.</text>
</comment>
<dbReference type="AlphaFoldDB" id="A0A7C4ESN0"/>
<feature type="binding site" evidence="8">
    <location>
        <position position="31"/>
    </location>
    <ligand>
        <name>[4Fe-4S] cluster</name>
        <dbReference type="ChEBI" id="CHEBI:49883"/>
        <note>4Fe-4S-S-AdoMet</note>
    </ligand>
</feature>
<feature type="binding site" evidence="8">
    <location>
        <begin position="12"/>
        <end position="14"/>
    </location>
    <ligand>
        <name>substrate</name>
    </ligand>
</feature>
<comment type="caution">
    <text evidence="8">Lacks conserved residue(s) required for the propagation of feature annotation.</text>
</comment>
<gene>
    <name evidence="8" type="primary">queE</name>
    <name evidence="10" type="ORF">ENV54_02905</name>
</gene>
<feature type="binding site" evidence="8">
    <location>
        <begin position="37"/>
        <end position="39"/>
    </location>
    <ligand>
        <name>S-adenosyl-L-methionine</name>
        <dbReference type="ChEBI" id="CHEBI:59789"/>
    </ligand>
</feature>
<sequence>MSLMVCEIFKSIQGESSFVGLPCSFVRLTGCNLACRYCDSTYAREEGTPMEIPIIVDMVLSHNVRLVEITGGEPLLQPETPLLAQALLEAGRVVLVETNGSLDISLLPERVVRIMDLKCPSSGECHRNRWENLALLMPYDEIKFVIGDRIDYEWARETLRRRLKDIPSPVLFSPVHNELSAAELAQWILSDNLEVRMQAPLHKYIWPEKTRGV</sequence>
<dbReference type="EC" id="4.3.99.3" evidence="8"/>
<accession>A0A7C4ESN0</accession>
<keyword evidence="6 8" id="KW-0411">Iron-sulfur</keyword>
<evidence type="ECO:0000256" key="7">
    <source>
        <dbReference type="ARBA" id="ARBA00023239"/>
    </source>
</evidence>
<reference evidence="10" key="1">
    <citation type="journal article" date="2020" name="mSystems">
        <title>Genome- and Community-Level Interaction Insights into Carbon Utilization and Element Cycling Functions of Hydrothermarchaeota in Hydrothermal Sediment.</title>
        <authorList>
            <person name="Zhou Z."/>
            <person name="Liu Y."/>
            <person name="Xu W."/>
            <person name="Pan J."/>
            <person name="Luo Z.H."/>
            <person name="Li M."/>
        </authorList>
    </citation>
    <scope>NUCLEOTIDE SEQUENCE [LARGE SCALE GENOMIC DNA]</scope>
    <source>
        <strain evidence="10">SpSt-769</strain>
    </source>
</reference>
<dbReference type="PANTHER" id="PTHR42836">
    <property type="entry name" value="7-CARBOXY-7-DEAZAGUANINE SYNTHASE"/>
    <property type="match status" value="1"/>
</dbReference>
<comment type="caution">
    <text evidence="10">The sequence shown here is derived from an EMBL/GenBank/DDBJ whole genome shotgun (WGS) entry which is preliminary data.</text>
</comment>
<dbReference type="CDD" id="cd01335">
    <property type="entry name" value="Radical_SAM"/>
    <property type="match status" value="1"/>
</dbReference>
<dbReference type="Pfam" id="PF04055">
    <property type="entry name" value="Radical_SAM"/>
    <property type="match status" value="1"/>
</dbReference>
<evidence type="ECO:0000256" key="1">
    <source>
        <dbReference type="ARBA" id="ARBA00022485"/>
    </source>
</evidence>